<dbReference type="EMBL" id="VOQQ01000001">
    <property type="protein sequence ID" value="TXC64788.1"/>
    <property type="molecule type" value="Genomic_DNA"/>
</dbReference>
<proteinExistence type="predicted"/>
<evidence type="ECO:0008006" key="4">
    <source>
        <dbReference type="Google" id="ProtNLM"/>
    </source>
</evidence>
<evidence type="ECO:0000256" key="1">
    <source>
        <dbReference type="SAM" id="SignalP"/>
    </source>
</evidence>
<dbReference type="Proteomes" id="UP000321249">
    <property type="component" value="Unassembled WGS sequence"/>
</dbReference>
<feature type="chain" id="PRO_5022900318" description="Alkaline proteinase inhibitor/ Outer membrane lipoprotein Omp19 domain-containing protein" evidence="1">
    <location>
        <begin position="21"/>
        <end position="174"/>
    </location>
</feature>
<dbReference type="OrthoDB" id="7595923at2"/>
<keyword evidence="1" id="KW-0732">Signal</keyword>
<feature type="signal peptide" evidence="1">
    <location>
        <begin position="1"/>
        <end position="20"/>
    </location>
</feature>
<reference evidence="2 3" key="1">
    <citation type="journal article" date="2015" name="J. Microbiol.">
        <title>Sphingosinicella ginsenosidimutans sp. nov., with ginsenoside converting activity.</title>
        <authorList>
            <person name="Kim J.K."/>
            <person name="Kang M.S."/>
            <person name="Park S.C."/>
            <person name="Kim K.M."/>
            <person name="Choi K."/>
            <person name="Yoon M.H."/>
            <person name="Im W.T."/>
        </authorList>
    </citation>
    <scope>NUCLEOTIDE SEQUENCE [LARGE SCALE GENOMIC DNA]</scope>
    <source>
        <strain evidence="2 3">BS-11</strain>
    </source>
</reference>
<evidence type="ECO:0000313" key="2">
    <source>
        <dbReference type="EMBL" id="TXC64788.1"/>
    </source>
</evidence>
<keyword evidence="3" id="KW-1185">Reference proteome</keyword>
<sequence length="174" mass="17948">MKLGAACCASATIAILALVAACRPAPDADANAAADAAPAESTEPTTVDSGVDIDASLSLDQLNGLENHTPPPEADALPPADAPLRFVGRWAADSGLCATAPWQFTAQSLSTPAGAHCRFRRVEKTPGGVDISALCTAEGPERRDRIRLRFAESAGAMLFESTTIADAGLVYCRP</sequence>
<dbReference type="AlphaFoldDB" id="A0A5C6TYK6"/>
<organism evidence="2 3">
    <name type="scientific">Allosphingosinicella ginsenosidimutans</name>
    <dbReference type="NCBI Taxonomy" id="1176539"/>
    <lineage>
        <taxon>Bacteria</taxon>
        <taxon>Pseudomonadati</taxon>
        <taxon>Pseudomonadota</taxon>
        <taxon>Alphaproteobacteria</taxon>
        <taxon>Sphingomonadales</taxon>
        <taxon>Sphingomonadaceae</taxon>
        <taxon>Allosphingosinicella</taxon>
    </lineage>
</organism>
<gene>
    <name evidence="2" type="ORF">FRZ32_14740</name>
</gene>
<dbReference type="PROSITE" id="PS51257">
    <property type="entry name" value="PROKAR_LIPOPROTEIN"/>
    <property type="match status" value="1"/>
</dbReference>
<comment type="caution">
    <text evidence="2">The sequence shown here is derived from an EMBL/GenBank/DDBJ whole genome shotgun (WGS) entry which is preliminary data.</text>
</comment>
<name>A0A5C6TYK6_9SPHN</name>
<dbReference type="RefSeq" id="WP_147044212.1">
    <property type="nucleotide sequence ID" value="NZ_BAABIR010000001.1"/>
</dbReference>
<accession>A0A5C6TYK6</accession>
<evidence type="ECO:0000313" key="3">
    <source>
        <dbReference type="Proteomes" id="UP000321249"/>
    </source>
</evidence>
<protein>
    <recommendedName>
        <fullName evidence="4">Alkaline proteinase inhibitor/ Outer membrane lipoprotein Omp19 domain-containing protein</fullName>
    </recommendedName>
</protein>